<gene>
    <name evidence="1" type="ORF">HG542_12440</name>
</gene>
<comment type="caution">
    <text evidence="1">The sequence shown here is derived from an EMBL/GenBank/DDBJ whole genome shotgun (WGS) entry which is preliminary data.</text>
</comment>
<dbReference type="Proteomes" id="UP000587462">
    <property type="component" value="Unassembled WGS sequence"/>
</dbReference>
<accession>A0A7Y7B438</accession>
<dbReference type="EMBL" id="JABBXF010000025">
    <property type="protein sequence ID" value="NVK78474.1"/>
    <property type="molecule type" value="Genomic_DNA"/>
</dbReference>
<proteinExistence type="predicted"/>
<evidence type="ECO:0000313" key="2">
    <source>
        <dbReference type="Proteomes" id="UP000587462"/>
    </source>
</evidence>
<name>A0A7Y7B438_STRMO</name>
<evidence type="ECO:0000313" key="1">
    <source>
        <dbReference type="EMBL" id="NVK78474.1"/>
    </source>
</evidence>
<dbReference type="AlphaFoldDB" id="A0A7Y7B438"/>
<sequence>MISHATPVKRDMTYDRRAQQTAVPIDIHHRDGTAERTLLILTPDEMESLAIRLEQAIDKRHAVPAGSRCRAAE</sequence>
<reference evidence="1 2" key="1">
    <citation type="submission" date="2020-04" db="EMBL/GenBank/DDBJ databases">
        <title>Draft Genome Sequence of Streptomyces morookaense DSM 40503, an 8-azaguanine-producing strain.</title>
        <authorList>
            <person name="Qi J."/>
            <person name="Gao J.-M."/>
        </authorList>
    </citation>
    <scope>NUCLEOTIDE SEQUENCE [LARGE SCALE GENOMIC DNA]</scope>
    <source>
        <strain evidence="1 2">DSM 40503</strain>
    </source>
</reference>
<protein>
    <submittedName>
        <fullName evidence="1">Uncharacterized protein</fullName>
    </submittedName>
</protein>
<organism evidence="1 2">
    <name type="scientific">Streptomyces morookaense</name>
    <name type="common">Streptoverticillium morookaense</name>
    <dbReference type="NCBI Taxonomy" id="1970"/>
    <lineage>
        <taxon>Bacteria</taxon>
        <taxon>Bacillati</taxon>
        <taxon>Actinomycetota</taxon>
        <taxon>Actinomycetes</taxon>
        <taxon>Kitasatosporales</taxon>
        <taxon>Streptomycetaceae</taxon>
        <taxon>Streptomyces</taxon>
    </lineage>
</organism>
<keyword evidence="2" id="KW-1185">Reference proteome</keyword>